<evidence type="ECO:0000313" key="3">
    <source>
        <dbReference type="Proteomes" id="UP000478090"/>
    </source>
</evidence>
<accession>A0ABW9VNL8</accession>
<comment type="caution">
    <text evidence="2">The sequence shown here is derived from an EMBL/GenBank/DDBJ whole genome shotgun (WGS) entry which is preliminary data.</text>
</comment>
<dbReference type="Proteomes" id="UP000478090">
    <property type="component" value="Unassembled WGS sequence"/>
</dbReference>
<keyword evidence="3" id="KW-1185">Reference proteome</keyword>
<proteinExistence type="predicted"/>
<dbReference type="EMBL" id="WWCM01000013">
    <property type="protein sequence ID" value="MYM41159.1"/>
    <property type="molecule type" value="Genomic_DNA"/>
</dbReference>
<evidence type="ECO:0000313" key="2">
    <source>
        <dbReference type="EMBL" id="MYM41159.1"/>
    </source>
</evidence>
<gene>
    <name evidence="2" type="ORF">GTP27_17715</name>
</gene>
<feature type="coiled-coil region" evidence="1">
    <location>
        <begin position="331"/>
        <end position="358"/>
    </location>
</feature>
<organism evidence="2 3">
    <name type="scientific">Duganella qianjiadongensis</name>
    <dbReference type="NCBI Taxonomy" id="2692176"/>
    <lineage>
        <taxon>Bacteria</taxon>
        <taxon>Pseudomonadati</taxon>
        <taxon>Pseudomonadota</taxon>
        <taxon>Betaproteobacteria</taxon>
        <taxon>Burkholderiales</taxon>
        <taxon>Oxalobacteraceae</taxon>
        <taxon>Telluria group</taxon>
        <taxon>Duganella</taxon>
    </lineage>
</organism>
<name>A0ABW9VNL8_9BURK</name>
<protein>
    <submittedName>
        <fullName evidence="2">Uncharacterized protein</fullName>
    </submittedName>
</protein>
<keyword evidence="1" id="KW-0175">Coiled coil</keyword>
<evidence type="ECO:0000256" key="1">
    <source>
        <dbReference type="SAM" id="Coils"/>
    </source>
</evidence>
<sequence>MPNEPRIIDAERQQHLTESYLLPYLAELEAFFLELRAEVDRQLATTLAPKHGKPYPLGQCLEITVAAQELLKSLDPAMLRSRQARSGHAAYQAFCRAGGSLRQVWGDLRGEFFQNAFQLGSLYLDVSNDTVTPTKPKVELLPFAQARFVAIRDFAHFSQIARQYWQVEVYPNHVLPELAPYLPVIWCYPDGQLMLGAAFAYMVALTLTQRLVPSEQMLARPPMPAAVFKRVQQALAGNREWVLADGPEQGRLQALQACRQLQRKKTGLPKHLLNRVILNGETVNRQLKRAALSSTPAPVMPLLAPVTTSGSIQFMVLDGKKYALAALSAAARQQVQMLEVTERRLQELQRDRAIAQTARDAYLLALQASLPSA</sequence>
<reference evidence="2 3" key="1">
    <citation type="submission" date="2019-12" db="EMBL/GenBank/DDBJ databases">
        <title>Novel species isolated from a subtropical stream in China.</title>
        <authorList>
            <person name="Lu H."/>
        </authorList>
    </citation>
    <scope>NUCLEOTIDE SEQUENCE [LARGE SCALE GENOMIC DNA]</scope>
    <source>
        <strain evidence="2 3">CY13W</strain>
    </source>
</reference>